<keyword evidence="6" id="KW-0732">Signal</keyword>
<dbReference type="SUPFAM" id="SSF52096">
    <property type="entry name" value="ClpP/crotonase"/>
    <property type="match status" value="1"/>
</dbReference>
<feature type="chain" id="PRO_5038007157" evidence="6">
    <location>
        <begin position="26"/>
        <end position="451"/>
    </location>
</feature>
<dbReference type="InterPro" id="IPR005151">
    <property type="entry name" value="Tail-specific_protease"/>
</dbReference>
<evidence type="ECO:0000256" key="1">
    <source>
        <dbReference type="ARBA" id="ARBA00009179"/>
    </source>
</evidence>
<evidence type="ECO:0000256" key="5">
    <source>
        <dbReference type="RuleBase" id="RU004404"/>
    </source>
</evidence>
<dbReference type="PROSITE" id="PS50106">
    <property type="entry name" value="PDZ"/>
    <property type="match status" value="1"/>
</dbReference>
<dbReference type="InterPro" id="IPR029045">
    <property type="entry name" value="ClpP/crotonase-like_dom_sf"/>
</dbReference>
<comment type="caution">
    <text evidence="8">The sequence shown here is derived from an EMBL/GenBank/DDBJ whole genome shotgun (WGS) entry which is preliminary data.</text>
</comment>
<feature type="domain" description="PDZ" evidence="7">
    <location>
        <begin position="98"/>
        <end position="166"/>
    </location>
</feature>
<dbReference type="FunFam" id="3.90.226.10:FF:000029">
    <property type="entry name" value="Peptidase, S41 family"/>
    <property type="match status" value="1"/>
</dbReference>
<evidence type="ECO:0000256" key="2">
    <source>
        <dbReference type="ARBA" id="ARBA00022670"/>
    </source>
</evidence>
<dbReference type="FunFam" id="2.30.42.10:FF:000063">
    <property type="entry name" value="Peptidase, S41 family"/>
    <property type="match status" value="1"/>
</dbReference>
<organism evidence="8 9">
    <name type="scientific">SAR86 cluster bacterium</name>
    <dbReference type="NCBI Taxonomy" id="2030880"/>
    <lineage>
        <taxon>Bacteria</taxon>
        <taxon>Pseudomonadati</taxon>
        <taxon>Pseudomonadota</taxon>
        <taxon>Gammaproteobacteria</taxon>
        <taxon>SAR86 cluster</taxon>
    </lineage>
</organism>
<dbReference type="InterPro" id="IPR004447">
    <property type="entry name" value="Peptidase_S41A"/>
</dbReference>
<dbReference type="Gene3D" id="3.30.750.44">
    <property type="match status" value="1"/>
</dbReference>
<comment type="similarity">
    <text evidence="1 5">Belongs to the peptidase S41A family.</text>
</comment>
<keyword evidence="2 5" id="KW-0645">Protease</keyword>
<dbReference type="NCBIfam" id="TIGR00225">
    <property type="entry name" value="prc"/>
    <property type="match status" value="1"/>
</dbReference>
<dbReference type="GO" id="GO:0008236">
    <property type="term" value="F:serine-type peptidase activity"/>
    <property type="evidence" value="ECO:0007669"/>
    <property type="project" value="UniProtKB-KW"/>
</dbReference>
<dbReference type="PANTHER" id="PTHR32060">
    <property type="entry name" value="TAIL-SPECIFIC PROTEASE"/>
    <property type="match status" value="1"/>
</dbReference>
<dbReference type="CDD" id="cd07560">
    <property type="entry name" value="Peptidase_S41_CPP"/>
    <property type="match status" value="1"/>
</dbReference>
<sequence>MLNTQQGIRVLAFTGLALILSAASATDTDIEADTTLDTEQALPARLPLNELRVFAEAFDRVSSAYVEEIDDRTLLENAIKGMLSQLDPHSAYLDRDSFSELQEDTTGNYGGVGLEVSMEDGFVRIISPMDGTPAARAGVKPGDLIIQLNDQPIKGMSLGDAIDAMRGEPGSTVRLTLIREGATQPFEVSLTREIIAVASVRERLLDTGYGYIRIAQFQSNTGTEVEDAVTSLSAEGKLLGLVLDLRNNPGGILQSAVAVSDVFIDDGLIVYTAGRLPNSDMRFSASTPDATNGIPIVVLVNEGTASASEIVAGALQDHRRAIIMGVNTFGKGSVQTILPLNNEKAIKLTTALYYTPNGRSIQAEGIIPDIWVDRSTITPAKPNQFNIKEKDLPGHLANGEHDPSAADHFTGMHDTELNKTEMNDTELAITDYQLHEALVLLKGLNILAPQG</sequence>
<dbReference type="InterPro" id="IPR041489">
    <property type="entry name" value="PDZ_6"/>
</dbReference>
<dbReference type="EMBL" id="JABMOJ010000470">
    <property type="protein sequence ID" value="NQV66171.1"/>
    <property type="molecule type" value="Genomic_DNA"/>
</dbReference>
<protein>
    <submittedName>
        <fullName evidence="8">S41 family peptidase</fullName>
    </submittedName>
</protein>
<dbReference type="SMART" id="SM00228">
    <property type="entry name" value="PDZ"/>
    <property type="match status" value="1"/>
</dbReference>
<evidence type="ECO:0000256" key="6">
    <source>
        <dbReference type="SAM" id="SignalP"/>
    </source>
</evidence>
<keyword evidence="3 5" id="KW-0378">Hydrolase</keyword>
<name>A0A972VZ58_9GAMM</name>
<dbReference type="Pfam" id="PF22694">
    <property type="entry name" value="CtpB_N-like"/>
    <property type="match status" value="1"/>
</dbReference>
<evidence type="ECO:0000259" key="7">
    <source>
        <dbReference type="PROSITE" id="PS50106"/>
    </source>
</evidence>
<dbReference type="AlphaFoldDB" id="A0A972VZ58"/>
<dbReference type="InterPro" id="IPR055210">
    <property type="entry name" value="CtpA/B_N"/>
</dbReference>
<dbReference type="Gene3D" id="3.90.226.10">
    <property type="entry name" value="2-enoyl-CoA Hydratase, Chain A, domain 1"/>
    <property type="match status" value="1"/>
</dbReference>
<dbReference type="SMART" id="SM00245">
    <property type="entry name" value="TSPc"/>
    <property type="match status" value="1"/>
</dbReference>
<dbReference type="InterPro" id="IPR036034">
    <property type="entry name" value="PDZ_sf"/>
</dbReference>
<proteinExistence type="inferred from homology"/>
<feature type="signal peptide" evidence="6">
    <location>
        <begin position="1"/>
        <end position="25"/>
    </location>
</feature>
<dbReference type="GO" id="GO:0007165">
    <property type="term" value="P:signal transduction"/>
    <property type="evidence" value="ECO:0007669"/>
    <property type="project" value="TreeGrafter"/>
</dbReference>
<evidence type="ECO:0000313" key="9">
    <source>
        <dbReference type="Proteomes" id="UP000754644"/>
    </source>
</evidence>
<dbReference type="SUPFAM" id="SSF50156">
    <property type="entry name" value="PDZ domain-like"/>
    <property type="match status" value="1"/>
</dbReference>
<dbReference type="Pfam" id="PF03572">
    <property type="entry name" value="Peptidase_S41"/>
    <property type="match status" value="1"/>
</dbReference>
<gene>
    <name evidence="8" type="ORF">HQ497_12485</name>
</gene>
<accession>A0A972VZ58</accession>
<reference evidence="8" key="1">
    <citation type="submission" date="2020-05" db="EMBL/GenBank/DDBJ databases">
        <title>Sulfur intermediates as new biogeochemical hubs in an aquatic model microbial ecosystem.</title>
        <authorList>
            <person name="Vigneron A."/>
        </authorList>
    </citation>
    <scope>NUCLEOTIDE SEQUENCE</scope>
    <source>
        <strain evidence="8">Bin.250</strain>
    </source>
</reference>
<dbReference type="PANTHER" id="PTHR32060:SF30">
    <property type="entry name" value="CARBOXY-TERMINAL PROCESSING PROTEASE CTPA"/>
    <property type="match status" value="1"/>
</dbReference>
<dbReference type="GO" id="GO:0030288">
    <property type="term" value="C:outer membrane-bounded periplasmic space"/>
    <property type="evidence" value="ECO:0007669"/>
    <property type="project" value="TreeGrafter"/>
</dbReference>
<dbReference type="InterPro" id="IPR001478">
    <property type="entry name" value="PDZ"/>
</dbReference>
<dbReference type="Gene3D" id="2.30.42.10">
    <property type="match status" value="1"/>
</dbReference>
<dbReference type="GO" id="GO:0004175">
    <property type="term" value="F:endopeptidase activity"/>
    <property type="evidence" value="ECO:0007669"/>
    <property type="project" value="TreeGrafter"/>
</dbReference>
<dbReference type="Proteomes" id="UP000754644">
    <property type="component" value="Unassembled WGS sequence"/>
</dbReference>
<keyword evidence="4 5" id="KW-0720">Serine protease</keyword>
<dbReference type="Pfam" id="PF17820">
    <property type="entry name" value="PDZ_6"/>
    <property type="match status" value="1"/>
</dbReference>
<evidence type="ECO:0000256" key="4">
    <source>
        <dbReference type="ARBA" id="ARBA00022825"/>
    </source>
</evidence>
<dbReference type="CDD" id="cd06782">
    <property type="entry name" value="cpPDZ_CPP-like"/>
    <property type="match status" value="1"/>
</dbReference>
<dbReference type="GO" id="GO:0006508">
    <property type="term" value="P:proteolysis"/>
    <property type="evidence" value="ECO:0007669"/>
    <property type="project" value="UniProtKB-KW"/>
</dbReference>
<evidence type="ECO:0000256" key="3">
    <source>
        <dbReference type="ARBA" id="ARBA00022801"/>
    </source>
</evidence>
<evidence type="ECO:0000313" key="8">
    <source>
        <dbReference type="EMBL" id="NQV66171.1"/>
    </source>
</evidence>